<dbReference type="NCBIfam" id="TIGR03802">
    <property type="entry name" value="Asp_Ala_antiprt"/>
    <property type="match status" value="1"/>
</dbReference>
<feature type="transmembrane region" description="Helical" evidence="8">
    <location>
        <begin position="128"/>
        <end position="146"/>
    </location>
</feature>
<feature type="transmembrane region" description="Helical" evidence="8">
    <location>
        <begin position="483"/>
        <end position="504"/>
    </location>
</feature>
<feature type="transmembrane region" description="Helical" evidence="8">
    <location>
        <begin position="70"/>
        <end position="89"/>
    </location>
</feature>
<accession>A0A364JS68</accession>
<dbReference type="AlphaFoldDB" id="A0A364JS68"/>
<evidence type="ECO:0000256" key="5">
    <source>
        <dbReference type="ARBA" id="ARBA00022692"/>
    </source>
</evidence>
<evidence type="ECO:0000256" key="1">
    <source>
        <dbReference type="ARBA" id="ARBA00004651"/>
    </source>
</evidence>
<evidence type="ECO:0000313" key="11">
    <source>
        <dbReference type="Proteomes" id="UP000249453"/>
    </source>
</evidence>
<feature type="transmembrane region" description="Helical" evidence="8">
    <location>
        <begin position="516"/>
        <end position="538"/>
    </location>
</feature>
<dbReference type="PROSITE" id="PS51202">
    <property type="entry name" value="RCK_C"/>
    <property type="match status" value="2"/>
</dbReference>
<feature type="transmembrane region" description="Helical" evidence="8">
    <location>
        <begin position="420"/>
        <end position="439"/>
    </location>
</feature>
<keyword evidence="7 8" id="KW-0472">Membrane</keyword>
<dbReference type="OrthoDB" id="5166626at2"/>
<evidence type="ECO:0000256" key="7">
    <source>
        <dbReference type="ARBA" id="ARBA00023136"/>
    </source>
</evidence>
<feature type="transmembrane region" description="Helical" evidence="8">
    <location>
        <begin position="39"/>
        <end position="58"/>
    </location>
</feature>
<keyword evidence="5 8" id="KW-0812">Transmembrane</keyword>
<dbReference type="InterPro" id="IPR006037">
    <property type="entry name" value="RCK_C"/>
</dbReference>
<feature type="transmembrane region" description="Helical" evidence="8">
    <location>
        <begin position="101"/>
        <end position="121"/>
    </location>
</feature>
<keyword evidence="6 8" id="KW-1133">Transmembrane helix</keyword>
<evidence type="ECO:0000256" key="3">
    <source>
        <dbReference type="ARBA" id="ARBA00022448"/>
    </source>
</evidence>
<gene>
    <name evidence="10" type="ORF">C7374_11935</name>
</gene>
<keyword evidence="3" id="KW-0813">Transport</keyword>
<feature type="domain" description="RCK C-terminal" evidence="9">
    <location>
        <begin position="300"/>
        <end position="385"/>
    </location>
</feature>
<feature type="transmembrane region" description="Helical" evidence="8">
    <location>
        <begin position="395"/>
        <end position="414"/>
    </location>
</feature>
<keyword evidence="11" id="KW-1185">Reference proteome</keyword>
<dbReference type="InterPro" id="IPR022457">
    <property type="entry name" value="Asp_Ala_antiprt"/>
</dbReference>
<evidence type="ECO:0000256" key="8">
    <source>
        <dbReference type="SAM" id="Phobius"/>
    </source>
</evidence>
<evidence type="ECO:0000313" key="10">
    <source>
        <dbReference type="EMBL" id="RAK25790.1"/>
    </source>
</evidence>
<dbReference type="PANTHER" id="PTHR30445:SF9">
    <property type="match status" value="1"/>
</dbReference>
<comment type="similarity">
    <text evidence="2">Belongs to the AAE transporter (TC 2.A.81) family.</text>
</comment>
<sequence>MTSVLEFIWHWFVITLKAYPEIAIFLSLAGGFFIGKLNFRGVGLGSVAATLIVALIVGQLDVKISTDVKSVFFLMFLFALGFSVGPQFVRGVAKNGLPQAIYAIIVCILSLGTVVVVAKLAGFEIGEAAGIFAGAYTISSALPLAIDAIEHLPMSTERMQTIANSVPTVFAMTYIFGTIGTTLILAFVAPKLLGINLAAVCKDYEKRMGGAGEDADTPHAWHRFVARAYRIDPGTKIAGKTVAEAEALFPSSRIFIERLRRGDEILDVDGSTILQAGDIIAASGGRKELLQFLGHEAQEIDDPELLNVPVSGVDIVITNRKMDGKTLAELAKLPSARGIFLRRIRRGATGVQIPILPTTEIHRGDVVTVIGWSQSIARASKIFGVADRVSDQTDMVSVASAIVLGALIGSLVVHAGMAPLTLSSSGGVLLAGIIFGWLRSVHPTFGQIPSAAIWFMNNVGLTVFIAVVGLSSGPGFMAGAKELGLSVFAWGALVTTLPLIISLYIGKYIFRFDDALLLGCCAGARGSTASLSLITQVAKSQVPALGFSVTCAVGNTLLTVGGTVIVLLLS</sequence>
<evidence type="ECO:0000256" key="6">
    <source>
        <dbReference type="ARBA" id="ARBA00022989"/>
    </source>
</evidence>
<keyword evidence="4" id="KW-1003">Cell membrane</keyword>
<feature type="transmembrane region" description="Helical" evidence="8">
    <location>
        <begin position="7"/>
        <end position="33"/>
    </location>
</feature>
<dbReference type="Gene3D" id="3.30.70.1450">
    <property type="entry name" value="Regulator of K+ conductance, C-terminal domain"/>
    <property type="match status" value="2"/>
</dbReference>
<organism evidence="10 11">
    <name type="scientific">Falsochrobactrum ovis</name>
    <dbReference type="NCBI Taxonomy" id="1293442"/>
    <lineage>
        <taxon>Bacteria</taxon>
        <taxon>Pseudomonadati</taxon>
        <taxon>Pseudomonadota</taxon>
        <taxon>Alphaproteobacteria</taxon>
        <taxon>Hyphomicrobiales</taxon>
        <taxon>Brucellaceae</taxon>
        <taxon>Falsochrobactrum</taxon>
    </lineage>
</organism>
<dbReference type="NCBIfam" id="TIGR01625">
    <property type="entry name" value="YidE_YbjL_dupl"/>
    <property type="match status" value="1"/>
</dbReference>
<proteinExistence type="inferred from homology"/>
<dbReference type="GO" id="GO:0006813">
    <property type="term" value="P:potassium ion transport"/>
    <property type="evidence" value="ECO:0007669"/>
    <property type="project" value="InterPro"/>
</dbReference>
<dbReference type="GO" id="GO:0008324">
    <property type="term" value="F:monoatomic cation transmembrane transporter activity"/>
    <property type="evidence" value="ECO:0007669"/>
    <property type="project" value="InterPro"/>
</dbReference>
<dbReference type="InterPro" id="IPR036721">
    <property type="entry name" value="RCK_C_sf"/>
</dbReference>
<feature type="transmembrane region" description="Helical" evidence="8">
    <location>
        <begin position="166"/>
        <end position="188"/>
    </location>
</feature>
<dbReference type="SUPFAM" id="SSF116726">
    <property type="entry name" value="TrkA C-terminal domain-like"/>
    <property type="match status" value="2"/>
</dbReference>
<name>A0A364JS68_9HYPH</name>
<feature type="transmembrane region" description="Helical" evidence="8">
    <location>
        <begin position="451"/>
        <end position="471"/>
    </location>
</feature>
<evidence type="ECO:0000256" key="4">
    <source>
        <dbReference type="ARBA" id="ARBA00022475"/>
    </source>
</evidence>
<dbReference type="PANTHER" id="PTHR30445">
    <property type="entry name" value="K(+)_H(+) ANTIPORTER SUBUNIT KHTT"/>
    <property type="match status" value="1"/>
</dbReference>
<comment type="subcellular location">
    <subcellularLocation>
        <location evidence="1">Cell membrane</location>
        <topology evidence="1">Multi-pass membrane protein</topology>
    </subcellularLocation>
</comment>
<feature type="domain" description="RCK C-terminal" evidence="9">
    <location>
        <begin position="213"/>
        <end position="298"/>
    </location>
</feature>
<dbReference type="Pfam" id="PF02080">
    <property type="entry name" value="TrkA_C"/>
    <property type="match status" value="2"/>
</dbReference>
<dbReference type="InterPro" id="IPR006512">
    <property type="entry name" value="YidE_YbjL"/>
</dbReference>
<comment type="caution">
    <text evidence="10">The sequence shown here is derived from an EMBL/GenBank/DDBJ whole genome shotgun (WGS) entry which is preliminary data.</text>
</comment>
<feature type="transmembrane region" description="Helical" evidence="8">
    <location>
        <begin position="544"/>
        <end position="569"/>
    </location>
</feature>
<evidence type="ECO:0000256" key="2">
    <source>
        <dbReference type="ARBA" id="ARBA00009854"/>
    </source>
</evidence>
<protein>
    <submittedName>
        <fullName evidence="10">Putative transport protein</fullName>
    </submittedName>
</protein>
<dbReference type="Proteomes" id="UP000249453">
    <property type="component" value="Unassembled WGS sequence"/>
</dbReference>
<dbReference type="GO" id="GO:0005886">
    <property type="term" value="C:plasma membrane"/>
    <property type="evidence" value="ECO:0007669"/>
    <property type="project" value="UniProtKB-SubCell"/>
</dbReference>
<dbReference type="RefSeq" id="WP_111576311.1">
    <property type="nucleotide sequence ID" value="NZ_JBHEEY010000006.1"/>
</dbReference>
<dbReference type="Pfam" id="PF06826">
    <property type="entry name" value="Asp-Al_Ex"/>
    <property type="match status" value="2"/>
</dbReference>
<dbReference type="EMBL" id="QLMK01000019">
    <property type="protein sequence ID" value="RAK25790.1"/>
    <property type="molecule type" value="Genomic_DNA"/>
</dbReference>
<dbReference type="InterPro" id="IPR050144">
    <property type="entry name" value="AAE_transporter"/>
</dbReference>
<evidence type="ECO:0000259" key="9">
    <source>
        <dbReference type="PROSITE" id="PS51202"/>
    </source>
</evidence>
<reference evidence="10 11" key="1">
    <citation type="submission" date="2018-06" db="EMBL/GenBank/DDBJ databases">
        <title>Genomic Encyclopedia of Type Strains, Phase IV (KMG-IV): sequencing the most valuable type-strain genomes for metagenomic binning, comparative biology and taxonomic classification.</title>
        <authorList>
            <person name="Goeker M."/>
        </authorList>
    </citation>
    <scope>NUCLEOTIDE SEQUENCE [LARGE SCALE GENOMIC DNA]</scope>
    <source>
        <strain evidence="10 11">DSM 26720</strain>
    </source>
</reference>